<evidence type="ECO:0000313" key="3">
    <source>
        <dbReference type="EMBL" id="GHA40618.1"/>
    </source>
</evidence>
<comment type="caution">
    <text evidence="3">The sequence shown here is derived from an EMBL/GenBank/DDBJ whole genome shotgun (WGS) entry which is preliminary data.</text>
</comment>
<accession>A0ABQ3CTQ4</accession>
<dbReference type="InterPro" id="IPR024654">
    <property type="entry name" value="Calcineurin-like_PHP_lpxH"/>
</dbReference>
<dbReference type="EMBL" id="BMZF01000001">
    <property type="protein sequence ID" value="GHA40618.1"/>
    <property type="molecule type" value="Genomic_DNA"/>
</dbReference>
<evidence type="ECO:0000256" key="1">
    <source>
        <dbReference type="ARBA" id="ARBA00008950"/>
    </source>
</evidence>
<dbReference type="SUPFAM" id="SSF56300">
    <property type="entry name" value="Metallo-dependent phosphatases"/>
    <property type="match status" value="1"/>
</dbReference>
<sequence>MTQGWEMIVRDLGELHGDLLIYGGVYSNLHALRAFMDIAQGAKIPACNIICTGDIVAYCADPEACAQRVRAIGGPVLAGNCERNLANGDDDCGCGFDEDSACNLLSRAWYAHADAQTSVESKKWMATLPDRIVFSHHGKRYAVLHGAASDISRFIWPTTPDTVIAAEIEILTQQVGAVDIVLAGHTGLLMTRKIGSTIWHNSGAIGMPAHNGKPSTHYSVISQKGIINNTLSYDHHAAHRAMRGVGLTQGYDKTLLSGVWPSEDNLPVDMRVSNPDCEQKTAP</sequence>
<feature type="domain" description="Calcineurin-like phosphoesterase" evidence="2">
    <location>
        <begin position="25"/>
        <end position="215"/>
    </location>
</feature>
<comment type="similarity">
    <text evidence="1">Belongs to the metallophosphoesterase superfamily. YfcE family.</text>
</comment>
<dbReference type="InterPro" id="IPR029052">
    <property type="entry name" value="Metallo-depent_PP-like"/>
</dbReference>
<keyword evidence="4" id="KW-1185">Reference proteome</keyword>
<gene>
    <name evidence="3" type="ORF">GCM10008927_01050</name>
</gene>
<dbReference type="Proteomes" id="UP000634455">
    <property type="component" value="Unassembled WGS sequence"/>
</dbReference>
<organism evidence="3 4">
    <name type="scientific">Paramylibacter ulvae</name>
    <dbReference type="NCBI Taxonomy" id="1651968"/>
    <lineage>
        <taxon>Bacteria</taxon>
        <taxon>Pseudomonadati</taxon>
        <taxon>Pseudomonadota</taxon>
        <taxon>Alphaproteobacteria</taxon>
        <taxon>Rhodobacterales</taxon>
        <taxon>Paracoccaceae</taxon>
        <taxon>Paramylibacter</taxon>
    </lineage>
</organism>
<reference evidence="4" key="1">
    <citation type="journal article" date="2019" name="Int. J. Syst. Evol. Microbiol.">
        <title>The Global Catalogue of Microorganisms (GCM) 10K type strain sequencing project: providing services to taxonomists for standard genome sequencing and annotation.</title>
        <authorList>
            <consortium name="The Broad Institute Genomics Platform"/>
            <consortium name="The Broad Institute Genome Sequencing Center for Infectious Disease"/>
            <person name="Wu L."/>
            <person name="Ma J."/>
        </authorList>
    </citation>
    <scope>NUCLEOTIDE SEQUENCE [LARGE SCALE GENOMIC DNA]</scope>
    <source>
        <strain evidence="4">KCTC 32465</strain>
    </source>
</reference>
<dbReference type="Gene3D" id="3.60.21.10">
    <property type="match status" value="1"/>
</dbReference>
<evidence type="ECO:0000259" key="2">
    <source>
        <dbReference type="Pfam" id="PF12850"/>
    </source>
</evidence>
<proteinExistence type="inferred from homology"/>
<protein>
    <recommendedName>
        <fullName evidence="2">Calcineurin-like phosphoesterase domain-containing protein</fullName>
    </recommendedName>
</protein>
<dbReference type="Pfam" id="PF12850">
    <property type="entry name" value="Metallophos_2"/>
    <property type="match status" value="1"/>
</dbReference>
<evidence type="ECO:0000313" key="4">
    <source>
        <dbReference type="Proteomes" id="UP000634455"/>
    </source>
</evidence>
<dbReference type="CDD" id="cd00838">
    <property type="entry name" value="MPP_superfamily"/>
    <property type="match status" value="1"/>
</dbReference>
<name>A0ABQ3CTQ4_9RHOB</name>